<feature type="compositionally biased region" description="Basic and acidic residues" evidence="1">
    <location>
        <begin position="157"/>
        <end position="194"/>
    </location>
</feature>
<proteinExistence type="predicted"/>
<evidence type="ECO:0000256" key="1">
    <source>
        <dbReference type="SAM" id="MobiDB-lite"/>
    </source>
</evidence>
<organism evidence="2">
    <name type="scientific">virus sp. ctHG14</name>
    <dbReference type="NCBI Taxonomy" id="2827626"/>
    <lineage>
        <taxon>Viruses</taxon>
    </lineage>
</organism>
<sequence length="236" mass="28143">MHKWAKEILECVKEKAKAIGIDNFEGQNLDDLKDWTEIVKNIACFDKDYRIVEAMDKLQNDDEIMEMVEQYGDYPSRRYYDRYRYANGRFAPKGRGTRTTGRRGYDEPPYWHMTPEMYYEWADMPEEERMRDLDRLRFGRMYYSDPRRGSQMPSDGRSVEDMGMKSESRYDRARRSYSETKDMHKANTKEDNDANMRGLESLLAVIDEDLKEIMPGLSASEKTMMKTKMTNWVQRI</sequence>
<feature type="region of interest" description="Disordered" evidence="1">
    <location>
        <begin position="144"/>
        <end position="195"/>
    </location>
</feature>
<dbReference type="EMBL" id="BK059106">
    <property type="protein sequence ID" value="DAE31258.1"/>
    <property type="molecule type" value="Genomic_DNA"/>
</dbReference>
<accession>A0A8S5RJH9</accession>
<name>A0A8S5RJH9_9VIRU</name>
<reference evidence="2" key="1">
    <citation type="journal article" date="2021" name="Proc. Natl. Acad. Sci. U.S.A.">
        <title>A Catalog of Tens of Thousands of Viruses from Human Metagenomes Reveals Hidden Associations with Chronic Diseases.</title>
        <authorList>
            <person name="Tisza M.J."/>
            <person name="Buck C.B."/>
        </authorList>
    </citation>
    <scope>NUCLEOTIDE SEQUENCE</scope>
    <source>
        <strain evidence="2">CtHG14</strain>
    </source>
</reference>
<protein>
    <submittedName>
        <fullName evidence="2">Uncharacterized protein</fullName>
    </submittedName>
</protein>
<evidence type="ECO:0000313" key="2">
    <source>
        <dbReference type="EMBL" id="DAE31258.1"/>
    </source>
</evidence>